<protein>
    <submittedName>
        <fullName evidence="6">Thioredoxin reductase</fullName>
    </submittedName>
</protein>
<evidence type="ECO:0000313" key="6">
    <source>
        <dbReference type="EMBL" id="SDG84557.1"/>
    </source>
</evidence>
<dbReference type="Pfam" id="PF07992">
    <property type="entry name" value="Pyr_redox_2"/>
    <property type="match status" value="1"/>
</dbReference>
<dbReference type="InterPro" id="IPR023753">
    <property type="entry name" value="FAD/NAD-binding_dom"/>
</dbReference>
<evidence type="ECO:0000256" key="3">
    <source>
        <dbReference type="ARBA" id="ARBA00022630"/>
    </source>
</evidence>
<dbReference type="SUPFAM" id="SSF51905">
    <property type="entry name" value="FAD/NAD(P)-binding domain"/>
    <property type="match status" value="1"/>
</dbReference>
<evidence type="ECO:0000313" key="7">
    <source>
        <dbReference type="Proteomes" id="UP000198956"/>
    </source>
</evidence>
<dbReference type="PANTHER" id="PTHR48105">
    <property type="entry name" value="THIOREDOXIN REDUCTASE 1-RELATED-RELATED"/>
    <property type="match status" value="1"/>
</dbReference>
<dbReference type="Gene3D" id="3.50.50.60">
    <property type="entry name" value="FAD/NAD(P)-binding domain"/>
    <property type="match status" value="2"/>
</dbReference>
<organism evidence="6 7">
    <name type="scientific">Aneurinibacillus thermoaerophilus</name>
    <dbReference type="NCBI Taxonomy" id="143495"/>
    <lineage>
        <taxon>Bacteria</taxon>
        <taxon>Bacillati</taxon>
        <taxon>Bacillota</taxon>
        <taxon>Bacilli</taxon>
        <taxon>Bacillales</taxon>
        <taxon>Paenibacillaceae</taxon>
        <taxon>Aneurinibacillus group</taxon>
        <taxon>Aneurinibacillus</taxon>
    </lineage>
</organism>
<dbReference type="AlphaFoldDB" id="A0A1G7XK62"/>
<gene>
    <name evidence="6" type="ORF">SAMN04489735_100427</name>
</gene>
<dbReference type="PRINTS" id="PR00368">
    <property type="entry name" value="FADPNR"/>
</dbReference>
<proteinExistence type="predicted"/>
<reference evidence="6 7" key="1">
    <citation type="submission" date="2016-10" db="EMBL/GenBank/DDBJ databases">
        <authorList>
            <person name="de Groot N.N."/>
        </authorList>
    </citation>
    <scope>NUCLEOTIDE SEQUENCE [LARGE SCALE GENOMIC DNA]</scope>
    <source>
        <strain evidence="6 7">L 420-91</strain>
    </source>
</reference>
<keyword evidence="4" id="KW-0560">Oxidoreductase</keyword>
<evidence type="ECO:0000259" key="5">
    <source>
        <dbReference type="Pfam" id="PF07992"/>
    </source>
</evidence>
<accession>A0A1G7XK62</accession>
<feature type="domain" description="FAD/NAD(P)-binding" evidence="5">
    <location>
        <begin position="2"/>
        <end position="286"/>
    </location>
</feature>
<evidence type="ECO:0000256" key="4">
    <source>
        <dbReference type="ARBA" id="ARBA00023002"/>
    </source>
</evidence>
<comment type="subunit">
    <text evidence="2">Homodimer.</text>
</comment>
<dbReference type="RefSeq" id="WP_057899337.1">
    <property type="nucleotide sequence ID" value="NZ_FNDE01000004.1"/>
</dbReference>
<comment type="cofactor">
    <cofactor evidence="1">
        <name>FAD</name>
        <dbReference type="ChEBI" id="CHEBI:57692"/>
    </cofactor>
</comment>
<dbReference type="OrthoDB" id="9806179at2"/>
<sequence>MYDCAIIGGGIAGLQAAIQLGRYMHRVVVIDAKGGRSTLARRYGNILGFPNGVSGRELREAGRAQAREIGVEFIEGRVSSAHRRGKKFELVIGNNEKTVSAKRLLISTGLTDRIPEDIEGLKEALGLAVYVCPDCDGYEIRGLRTAVLGAGNTGAAMACVLRYWTDDVTYINHEPEKSPVSERWKEKCTEAGVRMVNGPILEVRSETEDKLSGVRLADDRMIEVEKGFIAFGHKAESDIATMLGVERLENGHIPVDGRTKVTNIKHVWAAGDVAAHSQMLSVAIGDGAQAAIWIHKSLQE</sequence>
<dbReference type="PRINTS" id="PR00469">
    <property type="entry name" value="PNDRDTASEII"/>
</dbReference>
<dbReference type="Proteomes" id="UP000198956">
    <property type="component" value="Unassembled WGS sequence"/>
</dbReference>
<dbReference type="InterPro" id="IPR050097">
    <property type="entry name" value="Ferredoxin-NADP_redctase_2"/>
</dbReference>
<dbReference type="EMBL" id="FNDE01000004">
    <property type="protein sequence ID" value="SDG84557.1"/>
    <property type="molecule type" value="Genomic_DNA"/>
</dbReference>
<dbReference type="InterPro" id="IPR036188">
    <property type="entry name" value="FAD/NAD-bd_sf"/>
</dbReference>
<keyword evidence="3" id="KW-0285">Flavoprotein</keyword>
<dbReference type="GO" id="GO:0016491">
    <property type="term" value="F:oxidoreductase activity"/>
    <property type="evidence" value="ECO:0007669"/>
    <property type="project" value="UniProtKB-KW"/>
</dbReference>
<evidence type="ECO:0000256" key="1">
    <source>
        <dbReference type="ARBA" id="ARBA00001974"/>
    </source>
</evidence>
<name>A0A1G7XK62_ANETH</name>
<evidence type="ECO:0000256" key="2">
    <source>
        <dbReference type="ARBA" id="ARBA00011738"/>
    </source>
</evidence>